<dbReference type="AlphaFoldDB" id="A0AAX4FWC1"/>
<evidence type="ECO:0000256" key="1">
    <source>
        <dbReference type="SAM" id="Phobius"/>
    </source>
</evidence>
<keyword evidence="3" id="KW-1185">Reference proteome</keyword>
<protein>
    <submittedName>
        <fullName evidence="2">Uncharacterized protein</fullName>
    </submittedName>
</protein>
<evidence type="ECO:0000313" key="3">
    <source>
        <dbReference type="Proteomes" id="UP001305652"/>
    </source>
</evidence>
<gene>
    <name evidence="2" type="ORF">R6Y96_09415</name>
</gene>
<feature type="transmembrane region" description="Helical" evidence="1">
    <location>
        <begin position="35"/>
        <end position="55"/>
    </location>
</feature>
<proteinExistence type="predicted"/>
<feature type="transmembrane region" description="Helical" evidence="1">
    <location>
        <begin position="7"/>
        <end position="29"/>
    </location>
</feature>
<organism evidence="2 3">
    <name type="scientific">Methanoculleus receptaculi</name>
    <dbReference type="NCBI Taxonomy" id="394967"/>
    <lineage>
        <taxon>Archaea</taxon>
        <taxon>Methanobacteriati</taxon>
        <taxon>Methanobacteriota</taxon>
        <taxon>Stenosarchaea group</taxon>
        <taxon>Methanomicrobia</taxon>
        <taxon>Methanomicrobiales</taxon>
        <taxon>Methanomicrobiaceae</taxon>
        <taxon>Methanoculleus</taxon>
    </lineage>
</organism>
<dbReference type="RefSeq" id="WP_318621136.1">
    <property type="nucleotide sequence ID" value="NZ_CP137642.1"/>
</dbReference>
<sequence>MTPALAQIGAIMVSTSIILVGILIAVQMFAVTVPFAPYIMVTLSILIVIGAAMLIHSSRSLETSSS</sequence>
<keyword evidence="1" id="KW-1133">Transmembrane helix</keyword>
<reference evidence="2 3" key="1">
    <citation type="submission" date="2023-10" db="EMBL/GenBank/DDBJ databases">
        <title>The complete genome sequence of Methanoculleus receptaculi DSM 18860.</title>
        <authorList>
            <person name="Lai S.-J."/>
            <person name="You Y.-T."/>
            <person name="Chen S.-C."/>
        </authorList>
    </citation>
    <scope>NUCLEOTIDE SEQUENCE [LARGE SCALE GENOMIC DNA]</scope>
    <source>
        <strain evidence="2 3">DSM 18860</strain>
    </source>
</reference>
<dbReference type="EMBL" id="CP137642">
    <property type="protein sequence ID" value="WOX57499.1"/>
    <property type="molecule type" value="Genomic_DNA"/>
</dbReference>
<evidence type="ECO:0000313" key="2">
    <source>
        <dbReference type="EMBL" id="WOX57499.1"/>
    </source>
</evidence>
<accession>A0AAX4FWC1</accession>
<dbReference type="Proteomes" id="UP001305652">
    <property type="component" value="Chromosome"/>
</dbReference>
<dbReference type="KEGG" id="mrc:R6Y96_09415"/>
<keyword evidence="1" id="KW-0812">Transmembrane</keyword>
<name>A0AAX4FWC1_9EURY</name>
<dbReference type="GeneID" id="85733374"/>
<keyword evidence="1" id="KW-0472">Membrane</keyword>